<protein>
    <submittedName>
        <fullName evidence="1">Histone-binding protein MSI1</fullName>
    </submittedName>
</protein>
<gene>
    <name evidence="1" type="ORF">KPL71_008692</name>
</gene>
<evidence type="ECO:0000313" key="1">
    <source>
        <dbReference type="EMBL" id="KAH9781965.1"/>
    </source>
</evidence>
<dbReference type="EMBL" id="CM039172">
    <property type="protein sequence ID" value="KAH9781965.1"/>
    <property type="molecule type" value="Genomic_DNA"/>
</dbReference>
<evidence type="ECO:0000313" key="2">
    <source>
        <dbReference type="Proteomes" id="UP000829398"/>
    </source>
</evidence>
<keyword evidence="2" id="KW-1185">Reference proteome</keyword>
<sequence>MEGEHWPSPTVEWFPGTEKPVGQDYTVQKVILGTDTCGQAPNYLMLAQVKLPLQDTEIGIQSLDIDGNCSEYASSSGVASAKCEYSKCLSSIVAVLVEMSICLILPSTHLSLWIVHFNPDLSKFKEGHLLSGAYDSQICLCDIAAAPNNKVLDALRTFKVNNAGVEDVAWHMKHDYLFGSVGDDNTCLYGIYNSHQRNILSKMLLLTRRRIGEEQSPEEAAEGPPELLFIHGGHTSKIYDFSWNPCEDWIMASVAEDNIIQIWQMADHIYNDEDEDDLLEDNSLKGS</sequence>
<accession>A0ACB8M8L6</accession>
<organism evidence="1 2">
    <name type="scientific">Citrus sinensis</name>
    <name type="common">Sweet orange</name>
    <name type="synonym">Citrus aurantium var. sinensis</name>
    <dbReference type="NCBI Taxonomy" id="2711"/>
    <lineage>
        <taxon>Eukaryota</taxon>
        <taxon>Viridiplantae</taxon>
        <taxon>Streptophyta</taxon>
        <taxon>Embryophyta</taxon>
        <taxon>Tracheophyta</taxon>
        <taxon>Spermatophyta</taxon>
        <taxon>Magnoliopsida</taxon>
        <taxon>eudicotyledons</taxon>
        <taxon>Gunneridae</taxon>
        <taxon>Pentapetalae</taxon>
        <taxon>rosids</taxon>
        <taxon>malvids</taxon>
        <taxon>Sapindales</taxon>
        <taxon>Rutaceae</taxon>
        <taxon>Aurantioideae</taxon>
        <taxon>Citrus</taxon>
    </lineage>
</organism>
<comment type="caution">
    <text evidence="1">The sequence shown here is derived from an EMBL/GenBank/DDBJ whole genome shotgun (WGS) entry which is preliminary data.</text>
</comment>
<dbReference type="Proteomes" id="UP000829398">
    <property type="component" value="Chromosome 3"/>
</dbReference>
<name>A0ACB8M8L6_CITSI</name>
<proteinExistence type="predicted"/>
<reference evidence="2" key="1">
    <citation type="journal article" date="2023" name="Hortic. Res.">
        <title>A chromosome-level phased genome enabling allele-level studies in sweet orange: a case study on citrus Huanglongbing tolerance.</title>
        <authorList>
            <person name="Wu B."/>
            <person name="Yu Q."/>
            <person name="Deng Z."/>
            <person name="Duan Y."/>
            <person name="Luo F."/>
            <person name="Gmitter F. Jr."/>
        </authorList>
    </citation>
    <scope>NUCLEOTIDE SEQUENCE [LARGE SCALE GENOMIC DNA]</scope>
    <source>
        <strain evidence="2">cv. Valencia</strain>
    </source>
</reference>